<dbReference type="Proteomes" id="UP001642464">
    <property type="component" value="Unassembled WGS sequence"/>
</dbReference>
<protein>
    <submittedName>
        <fullName evidence="2">Uncharacterized protein</fullName>
    </submittedName>
</protein>
<evidence type="ECO:0000313" key="2">
    <source>
        <dbReference type="EMBL" id="CAK9080154.1"/>
    </source>
</evidence>
<dbReference type="EMBL" id="CAXAMM010038689">
    <property type="protein sequence ID" value="CAK9080154.1"/>
    <property type="molecule type" value="Genomic_DNA"/>
</dbReference>
<evidence type="ECO:0000313" key="3">
    <source>
        <dbReference type="Proteomes" id="UP001642464"/>
    </source>
</evidence>
<sequence length="303" mass="33713">MSSKQVSAATRASAFQFVLRCVVVLTFSSTLATWTSTLHHPLRWTSFAIGSFALVAEPKPVKGEGSSCALRFLEPHALDKSFGDFPLRTWPRSCFLSSLLDTLLGGARRRSLSYRTPPPKQQKGDGRGASSSTTSKPDETGYADLRDSYVPLFSGQPADYKEWRQRIQLNVGDDPMGTIPQDEMEEYVPTSPEPEGDEEVEEIETPEEYETETPEHNENENQETQDHEEHDGTGDQDNLTASEPEEEFCEDETGDIGVFKAGERKKIQGNLTEILQAEPERPSVVEVFCPGRFAERAGDFGLK</sequence>
<feature type="region of interest" description="Disordered" evidence="1">
    <location>
        <begin position="171"/>
        <end position="256"/>
    </location>
</feature>
<gene>
    <name evidence="2" type="ORF">SCF082_LOCUS38229</name>
</gene>
<feature type="compositionally biased region" description="Acidic residues" evidence="1">
    <location>
        <begin position="243"/>
        <end position="254"/>
    </location>
</feature>
<feature type="region of interest" description="Disordered" evidence="1">
    <location>
        <begin position="110"/>
        <end position="143"/>
    </location>
</feature>
<comment type="caution">
    <text evidence="2">The sequence shown here is derived from an EMBL/GenBank/DDBJ whole genome shotgun (WGS) entry which is preliminary data.</text>
</comment>
<feature type="non-terminal residue" evidence="2">
    <location>
        <position position="303"/>
    </location>
</feature>
<keyword evidence="3" id="KW-1185">Reference proteome</keyword>
<reference evidence="2 3" key="1">
    <citation type="submission" date="2024-02" db="EMBL/GenBank/DDBJ databases">
        <authorList>
            <person name="Chen Y."/>
            <person name="Shah S."/>
            <person name="Dougan E. K."/>
            <person name="Thang M."/>
            <person name="Chan C."/>
        </authorList>
    </citation>
    <scope>NUCLEOTIDE SEQUENCE [LARGE SCALE GENOMIC DNA]</scope>
</reference>
<name>A0ABP0PZC3_9DINO</name>
<accession>A0ABP0PZC3</accession>
<feature type="compositionally biased region" description="Acidic residues" evidence="1">
    <location>
        <begin position="194"/>
        <end position="212"/>
    </location>
</feature>
<proteinExistence type="predicted"/>
<organism evidence="2 3">
    <name type="scientific">Durusdinium trenchii</name>
    <dbReference type="NCBI Taxonomy" id="1381693"/>
    <lineage>
        <taxon>Eukaryota</taxon>
        <taxon>Sar</taxon>
        <taxon>Alveolata</taxon>
        <taxon>Dinophyceae</taxon>
        <taxon>Suessiales</taxon>
        <taxon>Symbiodiniaceae</taxon>
        <taxon>Durusdinium</taxon>
    </lineage>
</organism>
<evidence type="ECO:0000256" key="1">
    <source>
        <dbReference type="SAM" id="MobiDB-lite"/>
    </source>
</evidence>
<feature type="compositionally biased region" description="Basic and acidic residues" evidence="1">
    <location>
        <begin position="213"/>
        <end position="233"/>
    </location>
</feature>